<protein>
    <submittedName>
        <fullName evidence="1">Uncharacterized protein</fullName>
    </submittedName>
</protein>
<accession>A0ABN1BNP3</accession>
<keyword evidence="2" id="KW-1185">Reference proteome</keyword>
<dbReference type="EMBL" id="BAAABY010000070">
    <property type="protein sequence ID" value="GAA0500661.1"/>
    <property type="molecule type" value="Genomic_DNA"/>
</dbReference>
<gene>
    <name evidence="1" type="ORF">GCM10010361_77630</name>
</gene>
<organism evidence="1 2">
    <name type="scientific">Streptomyces olivaceiscleroticus</name>
    <dbReference type="NCBI Taxonomy" id="68245"/>
    <lineage>
        <taxon>Bacteria</taxon>
        <taxon>Bacillati</taxon>
        <taxon>Actinomycetota</taxon>
        <taxon>Actinomycetes</taxon>
        <taxon>Kitasatosporales</taxon>
        <taxon>Streptomycetaceae</taxon>
        <taxon>Streptomyces</taxon>
    </lineage>
</organism>
<sequence>MTQTTPPEEQGTHFWFMTFLARTDRDVDVANRSGTWTPPPGFTRFDAMKAIRQQLIEDSPHLANSAMLSFDIQPNQL</sequence>
<dbReference type="Proteomes" id="UP001500909">
    <property type="component" value="Unassembled WGS sequence"/>
</dbReference>
<evidence type="ECO:0000313" key="2">
    <source>
        <dbReference type="Proteomes" id="UP001500909"/>
    </source>
</evidence>
<reference evidence="1 2" key="1">
    <citation type="journal article" date="2019" name="Int. J. Syst. Evol. Microbiol.">
        <title>The Global Catalogue of Microorganisms (GCM) 10K type strain sequencing project: providing services to taxonomists for standard genome sequencing and annotation.</title>
        <authorList>
            <consortium name="The Broad Institute Genomics Platform"/>
            <consortium name="The Broad Institute Genome Sequencing Center for Infectious Disease"/>
            <person name="Wu L."/>
            <person name="Ma J."/>
        </authorList>
    </citation>
    <scope>NUCLEOTIDE SEQUENCE [LARGE SCALE GENOMIC DNA]</scope>
    <source>
        <strain evidence="1 2">JCM 4805</strain>
    </source>
</reference>
<evidence type="ECO:0000313" key="1">
    <source>
        <dbReference type="EMBL" id="GAA0500661.1"/>
    </source>
</evidence>
<name>A0ABN1BNP3_9ACTN</name>
<dbReference type="RefSeq" id="WP_346100384.1">
    <property type="nucleotide sequence ID" value="NZ_BAAABY010000070.1"/>
</dbReference>
<proteinExistence type="predicted"/>
<comment type="caution">
    <text evidence="1">The sequence shown here is derived from an EMBL/GenBank/DDBJ whole genome shotgun (WGS) entry which is preliminary data.</text>
</comment>